<dbReference type="Proteomes" id="UP000051955">
    <property type="component" value="Unassembled WGS sequence"/>
</dbReference>
<gene>
    <name evidence="2" type="ORF">FD25_GL001831</name>
</gene>
<feature type="transmembrane region" description="Helical" evidence="1">
    <location>
        <begin position="187"/>
        <end position="208"/>
    </location>
</feature>
<organism evidence="2 3">
    <name type="scientific">Levilactobacillus acidifarinae DSM 19394 = JCM 15949</name>
    <dbReference type="NCBI Taxonomy" id="1423715"/>
    <lineage>
        <taxon>Bacteria</taxon>
        <taxon>Bacillati</taxon>
        <taxon>Bacillota</taxon>
        <taxon>Bacilli</taxon>
        <taxon>Lactobacillales</taxon>
        <taxon>Lactobacillaceae</taxon>
        <taxon>Levilactobacillus</taxon>
    </lineage>
</organism>
<dbReference type="RefSeq" id="WP_057800713.1">
    <property type="nucleotide sequence ID" value="NZ_AZDV01000003.1"/>
</dbReference>
<keyword evidence="1" id="KW-1133">Transmembrane helix</keyword>
<dbReference type="OrthoDB" id="2248033at2"/>
<keyword evidence="1" id="KW-0472">Membrane</keyword>
<dbReference type="PATRIC" id="fig|1423715.3.peg.1881"/>
<protein>
    <submittedName>
        <fullName evidence="2">Uncharacterized protein</fullName>
    </submittedName>
</protein>
<name>A0A0R1LK98_9LACO</name>
<dbReference type="STRING" id="1423715.FD25_GL001831"/>
<feature type="transmembrane region" description="Helical" evidence="1">
    <location>
        <begin position="48"/>
        <end position="69"/>
    </location>
</feature>
<evidence type="ECO:0000313" key="3">
    <source>
        <dbReference type="Proteomes" id="UP000051955"/>
    </source>
</evidence>
<comment type="caution">
    <text evidence="2">The sequence shown here is derived from an EMBL/GenBank/DDBJ whole genome shotgun (WGS) entry which is preliminary data.</text>
</comment>
<feature type="transmembrane region" description="Helical" evidence="1">
    <location>
        <begin position="144"/>
        <end position="166"/>
    </location>
</feature>
<accession>A0A0R1LK98</accession>
<feature type="transmembrane region" description="Helical" evidence="1">
    <location>
        <begin position="90"/>
        <end position="115"/>
    </location>
</feature>
<proteinExistence type="predicted"/>
<feature type="transmembrane region" description="Helical" evidence="1">
    <location>
        <begin position="228"/>
        <end position="251"/>
    </location>
</feature>
<feature type="transmembrane region" description="Helical" evidence="1">
    <location>
        <begin position="21"/>
        <end position="42"/>
    </location>
</feature>
<evidence type="ECO:0000313" key="2">
    <source>
        <dbReference type="EMBL" id="KRK96342.1"/>
    </source>
</evidence>
<keyword evidence="1" id="KW-0812">Transmembrane</keyword>
<keyword evidence="3" id="KW-1185">Reference proteome</keyword>
<reference evidence="2 3" key="1">
    <citation type="journal article" date="2015" name="Genome Announc.">
        <title>Expanding the biotechnology potential of lactobacilli through comparative genomics of 213 strains and associated genera.</title>
        <authorList>
            <person name="Sun Z."/>
            <person name="Harris H.M."/>
            <person name="McCann A."/>
            <person name="Guo C."/>
            <person name="Argimon S."/>
            <person name="Zhang W."/>
            <person name="Yang X."/>
            <person name="Jeffery I.B."/>
            <person name="Cooney J.C."/>
            <person name="Kagawa T.F."/>
            <person name="Liu W."/>
            <person name="Song Y."/>
            <person name="Salvetti E."/>
            <person name="Wrobel A."/>
            <person name="Rasinkangas P."/>
            <person name="Parkhill J."/>
            <person name="Rea M.C."/>
            <person name="O'Sullivan O."/>
            <person name="Ritari J."/>
            <person name="Douillard F.P."/>
            <person name="Paul Ross R."/>
            <person name="Yang R."/>
            <person name="Briner A.E."/>
            <person name="Felis G.E."/>
            <person name="de Vos W.M."/>
            <person name="Barrangou R."/>
            <person name="Klaenhammer T.R."/>
            <person name="Caufield P.W."/>
            <person name="Cui Y."/>
            <person name="Zhang H."/>
            <person name="O'Toole P.W."/>
        </authorList>
    </citation>
    <scope>NUCLEOTIDE SEQUENCE [LARGE SCALE GENOMIC DNA]</scope>
    <source>
        <strain evidence="2 3">DSM 19394</strain>
    </source>
</reference>
<evidence type="ECO:0000256" key="1">
    <source>
        <dbReference type="SAM" id="Phobius"/>
    </source>
</evidence>
<sequence length="261" mass="29691">MTSFSHDFRIMWRPKFRNMNQLLFFNLIAVVITMVYQIWQLGLANLEMISTVVGWGLVFGFVAFVLLTRQNEQMLVSDTYRLLPTSDTKLYLANLATSLVSLIYVGAVQVVLVLIGTAMTGKTIRNWFQTNVNFQMSAADLRNVALYGTTSVFWAVAIVLWIWVFINLIHFGTNTISAFLPNVQQRIVKVILAVVLTWVAIRFMSWLAQLESQVYNHFTAVSDITLNATGIWLDLASLFVAIAVVAALNIFMMKRWVEAKY</sequence>
<dbReference type="EMBL" id="AZDV01000003">
    <property type="protein sequence ID" value="KRK96342.1"/>
    <property type="molecule type" value="Genomic_DNA"/>
</dbReference>
<dbReference type="AlphaFoldDB" id="A0A0R1LK98"/>